<dbReference type="STRING" id="1798542.A3F54_03170"/>
<dbReference type="Gene3D" id="1.10.10.10">
    <property type="entry name" value="Winged helix-like DNA-binding domain superfamily/Winged helix DNA-binding domain"/>
    <property type="match status" value="1"/>
</dbReference>
<dbReference type="AlphaFoldDB" id="A0A1G2B6E3"/>
<dbReference type="Proteomes" id="UP000176952">
    <property type="component" value="Unassembled WGS sequence"/>
</dbReference>
<dbReference type="InterPro" id="IPR036390">
    <property type="entry name" value="WH_DNA-bd_sf"/>
</dbReference>
<name>A0A1G2B6E3_9BACT</name>
<proteinExistence type="predicted"/>
<dbReference type="InterPro" id="IPR036388">
    <property type="entry name" value="WH-like_DNA-bd_sf"/>
</dbReference>
<organism evidence="2 3">
    <name type="scientific">Candidatus Kerfeldbacteria bacterium RIFCSPHIGHO2_12_FULL_48_17</name>
    <dbReference type="NCBI Taxonomy" id="1798542"/>
    <lineage>
        <taxon>Bacteria</taxon>
        <taxon>Candidatus Kerfeldiibacteriota</taxon>
    </lineage>
</organism>
<feature type="domain" description="Transcription regulator TrmB N-terminal" evidence="1">
    <location>
        <begin position="11"/>
        <end position="75"/>
    </location>
</feature>
<dbReference type="InterPro" id="IPR002831">
    <property type="entry name" value="Tscrpt_reg_TrmB_N"/>
</dbReference>
<dbReference type="Pfam" id="PF01978">
    <property type="entry name" value="TrmB"/>
    <property type="match status" value="1"/>
</dbReference>
<accession>A0A1G2B6E3</accession>
<evidence type="ECO:0000313" key="2">
    <source>
        <dbReference type="EMBL" id="OGY84764.1"/>
    </source>
</evidence>
<dbReference type="PANTHER" id="PTHR34293">
    <property type="entry name" value="HTH-TYPE TRANSCRIPTIONAL REGULATOR TRMBL2"/>
    <property type="match status" value="1"/>
</dbReference>
<evidence type="ECO:0000259" key="1">
    <source>
        <dbReference type="Pfam" id="PF01978"/>
    </source>
</evidence>
<dbReference type="EMBL" id="MHKD01000011">
    <property type="protein sequence ID" value="OGY84764.1"/>
    <property type="molecule type" value="Genomic_DNA"/>
</dbReference>
<sequence length="250" mass="29105">MNANIPLKSKLKTLGLSDNEADVYIFLLHEGQASAKEIFRSLSLTRATIYNILDDLTDFGLLSSVQQSNKKIYICESPTNLQNFIHKRFEQLKIQERLLADSMSQFMAEFQKSRTDWPQVTFFEGMEGLIACQDELIRSRPKKAYEIVNMDLNPFKVDLREAEHTKHKIQFESIYTSEKGETLDPKSKDSYFLPRSVFSNFNIEIVIYRNRVLISTVEHKIRTIVIDNEEIADAFLDIFHIIKEKAKEKK</sequence>
<reference evidence="2 3" key="1">
    <citation type="journal article" date="2016" name="Nat. Commun.">
        <title>Thousands of microbial genomes shed light on interconnected biogeochemical processes in an aquifer system.</title>
        <authorList>
            <person name="Anantharaman K."/>
            <person name="Brown C.T."/>
            <person name="Hug L.A."/>
            <person name="Sharon I."/>
            <person name="Castelle C.J."/>
            <person name="Probst A.J."/>
            <person name="Thomas B.C."/>
            <person name="Singh A."/>
            <person name="Wilkins M.J."/>
            <person name="Karaoz U."/>
            <person name="Brodie E.L."/>
            <person name="Williams K.H."/>
            <person name="Hubbard S.S."/>
            <person name="Banfield J.F."/>
        </authorList>
    </citation>
    <scope>NUCLEOTIDE SEQUENCE [LARGE SCALE GENOMIC DNA]</scope>
</reference>
<dbReference type="PANTHER" id="PTHR34293:SF1">
    <property type="entry name" value="HTH-TYPE TRANSCRIPTIONAL REGULATOR TRMBL2"/>
    <property type="match status" value="1"/>
</dbReference>
<gene>
    <name evidence="2" type="ORF">A3F54_03170</name>
</gene>
<dbReference type="InterPro" id="IPR051797">
    <property type="entry name" value="TrmB-like"/>
</dbReference>
<comment type="caution">
    <text evidence="2">The sequence shown here is derived from an EMBL/GenBank/DDBJ whole genome shotgun (WGS) entry which is preliminary data.</text>
</comment>
<evidence type="ECO:0000313" key="3">
    <source>
        <dbReference type="Proteomes" id="UP000176952"/>
    </source>
</evidence>
<protein>
    <recommendedName>
        <fullName evidence="1">Transcription regulator TrmB N-terminal domain-containing protein</fullName>
    </recommendedName>
</protein>
<dbReference type="SUPFAM" id="SSF46785">
    <property type="entry name" value="Winged helix' DNA-binding domain"/>
    <property type="match status" value="1"/>
</dbReference>